<dbReference type="NCBIfam" id="TIGR01726">
    <property type="entry name" value="HEQRo_perm_3TM"/>
    <property type="match status" value="1"/>
</dbReference>
<dbReference type="InterPro" id="IPR043429">
    <property type="entry name" value="ArtM/GltK/GlnP/TcyL/YhdX-like"/>
</dbReference>
<keyword evidence="3 9" id="KW-0813">Transport</keyword>
<dbReference type="InterPro" id="IPR000515">
    <property type="entry name" value="MetI-like"/>
</dbReference>
<evidence type="ECO:0000313" key="12">
    <source>
        <dbReference type="Proteomes" id="UP000476030"/>
    </source>
</evidence>
<reference evidence="11 12" key="1">
    <citation type="submission" date="2019-12" db="EMBL/GenBank/DDBJ databases">
        <title>Snethiella sp. nov. sp. isolated from sea sand.</title>
        <authorList>
            <person name="Kim J."/>
            <person name="Jeong S.E."/>
            <person name="Jung H.S."/>
            <person name="Jeon C.O."/>
        </authorList>
    </citation>
    <scope>NUCLEOTIDE SEQUENCE [LARGE SCALE GENOMIC DNA]</scope>
    <source>
        <strain evidence="11 12">DP05</strain>
    </source>
</reference>
<evidence type="ECO:0000256" key="2">
    <source>
        <dbReference type="ARBA" id="ARBA00010072"/>
    </source>
</evidence>
<dbReference type="Pfam" id="PF00528">
    <property type="entry name" value="BPD_transp_1"/>
    <property type="match status" value="1"/>
</dbReference>
<evidence type="ECO:0000256" key="8">
    <source>
        <dbReference type="ARBA" id="ARBA00023136"/>
    </source>
</evidence>
<sequence>MIEFLEVYVKYGSQWFPRMADAALVSASLAFAGFIVAFAIGLMLSIFQRSPLRLLRFVATIYVVVFRGIPLLAILFLLYFGLPGIGVTMSAFTASAVGLGLSFGAQMAEVFRAGLEAIHRGQREAAIAVGMTPLQAFRFVTLPQAVRIISPSMLVTFIVLLKDSSLCALITVNELMLEGRALATEYFLPLNIFVAIGVFYFLIAWPLSLLARTMDARIRAKQTRTL</sequence>
<dbReference type="GO" id="GO:0043190">
    <property type="term" value="C:ATP-binding cassette (ABC) transporter complex"/>
    <property type="evidence" value="ECO:0007669"/>
    <property type="project" value="InterPro"/>
</dbReference>
<comment type="caution">
    <text evidence="11">The sequence shown here is derived from an EMBL/GenBank/DDBJ whole genome shotgun (WGS) entry which is preliminary data.</text>
</comment>
<keyword evidence="12" id="KW-1185">Reference proteome</keyword>
<name>A0A6L8W8D1_9PROT</name>
<dbReference type="GO" id="GO:0022857">
    <property type="term" value="F:transmembrane transporter activity"/>
    <property type="evidence" value="ECO:0007669"/>
    <property type="project" value="InterPro"/>
</dbReference>
<evidence type="ECO:0000256" key="6">
    <source>
        <dbReference type="ARBA" id="ARBA00022970"/>
    </source>
</evidence>
<evidence type="ECO:0000256" key="9">
    <source>
        <dbReference type="RuleBase" id="RU363032"/>
    </source>
</evidence>
<comment type="similarity">
    <text evidence="2">Belongs to the binding-protein-dependent transport system permease family. HisMQ subfamily.</text>
</comment>
<dbReference type="SUPFAM" id="SSF161098">
    <property type="entry name" value="MetI-like"/>
    <property type="match status" value="1"/>
</dbReference>
<dbReference type="AlphaFoldDB" id="A0A6L8W8D1"/>
<feature type="transmembrane region" description="Helical" evidence="9">
    <location>
        <begin position="192"/>
        <end position="211"/>
    </location>
</feature>
<protein>
    <submittedName>
        <fullName evidence="11">ABC transporter permease subunit</fullName>
    </submittedName>
</protein>
<feature type="domain" description="ABC transmembrane type-1" evidence="10">
    <location>
        <begin position="23"/>
        <end position="211"/>
    </location>
</feature>
<dbReference type="GO" id="GO:0006865">
    <property type="term" value="P:amino acid transport"/>
    <property type="evidence" value="ECO:0007669"/>
    <property type="project" value="UniProtKB-KW"/>
</dbReference>
<feature type="transmembrane region" description="Helical" evidence="9">
    <location>
        <begin position="153"/>
        <end position="172"/>
    </location>
</feature>
<evidence type="ECO:0000256" key="7">
    <source>
        <dbReference type="ARBA" id="ARBA00022989"/>
    </source>
</evidence>
<dbReference type="PANTHER" id="PTHR30614:SF0">
    <property type="entry name" value="L-CYSTINE TRANSPORT SYSTEM PERMEASE PROTEIN TCYL"/>
    <property type="match status" value="1"/>
</dbReference>
<feature type="transmembrane region" description="Helical" evidence="9">
    <location>
        <begin position="22"/>
        <end position="47"/>
    </location>
</feature>
<evidence type="ECO:0000256" key="4">
    <source>
        <dbReference type="ARBA" id="ARBA00022475"/>
    </source>
</evidence>
<accession>A0A6L8W8D1</accession>
<organism evidence="11 12">
    <name type="scientific">Sneathiella litorea</name>
    <dbReference type="NCBI Taxonomy" id="2606216"/>
    <lineage>
        <taxon>Bacteria</taxon>
        <taxon>Pseudomonadati</taxon>
        <taxon>Pseudomonadota</taxon>
        <taxon>Alphaproteobacteria</taxon>
        <taxon>Sneathiellales</taxon>
        <taxon>Sneathiellaceae</taxon>
        <taxon>Sneathiella</taxon>
    </lineage>
</organism>
<dbReference type="Gene3D" id="1.10.3720.10">
    <property type="entry name" value="MetI-like"/>
    <property type="match status" value="1"/>
</dbReference>
<evidence type="ECO:0000256" key="1">
    <source>
        <dbReference type="ARBA" id="ARBA00004429"/>
    </source>
</evidence>
<dbReference type="CDD" id="cd06261">
    <property type="entry name" value="TM_PBP2"/>
    <property type="match status" value="1"/>
</dbReference>
<gene>
    <name evidence="11" type="ORF">GQE98_08750</name>
</gene>
<dbReference type="PROSITE" id="PS50928">
    <property type="entry name" value="ABC_TM1"/>
    <property type="match status" value="1"/>
</dbReference>
<evidence type="ECO:0000256" key="3">
    <source>
        <dbReference type="ARBA" id="ARBA00022448"/>
    </source>
</evidence>
<feature type="transmembrane region" description="Helical" evidence="9">
    <location>
        <begin position="54"/>
        <end position="79"/>
    </location>
</feature>
<dbReference type="InterPro" id="IPR035906">
    <property type="entry name" value="MetI-like_sf"/>
</dbReference>
<evidence type="ECO:0000256" key="5">
    <source>
        <dbReference type="ARBA" id="ARBA00022692"/>
    </source>
</evidence>
<dbReference type="RefSeq" id="WP_161315276.1">
    <property type="nucleotide sequence ID" value="NZ_WTUW01000002.1"/>
</dbReference>
<keyword evidence="4" id="KW-1003">Cell membrane</keyword>
<dbReference type="PANTHER" id="PTHR30614">
    <property type="entry name" value="MEMBRANE COMPONENT OF AMINO ACID ABC TRANSPORTER"/>
    <property type="match status" value="1"/>
</dbReference>
<evidence type="ECO:0000259" key="10">
    <source>
        <dbReference type="PROSITE" id="PS50928"/>
    </source>
</evidence>
<proteinExistence type="inferred from homology"/>
<comment type="subcellular location">
    <subcellularLocation>
        <location evidence="1">Cell inner membrane</location>
        <topology evidence="1">Multi-pass membrane protein</topology>
    </subcellularLocation>
    <subcellularLocation>
        <location evidence="9">Cell membrane</location>
        <topology evidence="9">Multi-pass membrane protein</topology>
    </subcellularLocation>
</comment>
<keyword evidence="6" id="KW-0029">Amino-acid transport</keyword>
<evidence type="ECO:0000313" key="11">
    <source>
        <dbReference type="EMBL" id="MZR30722.1"/>
    </source>
</evidence>
<keyword evidence="7 9" id="KW-1133">Transmembrane helix</keyword>
<keyword evidence="5 9" id="KW-0812">Transmembrane</keyword>
<dbReference type="EMBL" id="WTUW01000002">
    <property type="protein sequence ID" value="MZR30722.1"/>
    <property type="molecule type" value="Genomic_DNA"/>
</dbReference>
<dbReference type="InterPro" id="IPR010065">
    <property type="entry name" value="AA_ABC_transptr_permease_3TM"/>
</dbReference>
<dbReference type="Proteomes" id="UP000476030">
    <property type="component" value="Unassembled WGS sequence"/>
</dbReference>
<keyword evidence="8 9" id="KW-0472">Membrane</keyword>
<feature type="transmembrane region" description="Helical" evidence="9">
    <location>
        <begin position="85"/>
        <end position="105"/>
    </location>
</feature>